<accession>F0QSD8</accession>
<dbReference type="PANTHER" id="PTHR12526">
    <property type="entry name" value="GLYCOSYLTRANSFERASE"/>
    <property type="match status" value="1"/>
</dbReference>
<keyword evidence="4" id="KW-1185">Reference proteome</keyword>
<dbReference type="Gene3D" id="3.40.50.2000">
    <property type="entry name" value="Glycogen Phosphorylase B"/>
    <property type="match status" value="2"/>
</dbReference>
<organism evidence="3 4">
    <name type="scientific">Vulcanisaeta moutnovskia (strain 768-28)</name>
    <dbReference type="NCBI Taxonomy" id="985053"/>
    <lineage>
        <taxon>Archaea</taxon>
        <taxon>Thermoproteota</taxon>
        <taxon>Thermoprotei</taxon>
        <taxon>Thermoproteales</taxon>
        <taxon>Thermoproteaceae</taxon>
        <taxon>Vulcanisaeta</taxon>
    </lineage>
</organism>
<protein>
    <submittedName>
        <fullName evidence="3">Glycosyl transferase group 1 protein</fullName>
    </submittedName>
</protein>
<dbReference type="HOGENOM" id="CLU_017896_3_0_2"/>
<gene>
    <name evidence="3" type="ordered locus">VMUT_0072</name>
</gene>
<evidence type="ECO:0000313" key="4">
    <source>
        <dbReference type="Proteomes" id="UP000007485"/>
    </source>
</evidence>
<feature type="domain" description="Glycosyltransferase subfamily 4-like N-terminal" evidence="2">
    <location>
        <begin position="13"/>
        <end position="152"/>
    </location>
</feature>
<evidence type="ECO:0000259" key="1">
    <source>
        <dbReference type="Pfam" id="PF00534"/>
    </source>
</evidence>
<dbReference type="STRING" id="985053.VMUT_0072"/>
<dbReference type="Pfam" id="PF13439">
    <property type="entry name" value="Glyco_transf_4"/>
    <property type="match status" value="1"/>
</dbReference>
<dbReference type="KEGG" id="vmo:VMUT_0072"/>
<dbReference type="GO" id="GO:0016757">
    <property type="term" value="F:glycosyltransferase activity"/>
    <property type="evidence" value="ECO:0007669"/>
    <property type="project" value="InterPro"/>
</dbReference>
<evidence type="ECO:0000313" key="3">
    <source>
        <dbReference type="EMBL" id="ADY00289.1"/>
    </source>
</evidence>
<dbReference type="AlphaFoldDB" id="F0QSD8"/>
<dbReference type="GeneID" id="10287724"/>
<dbReference type="RefSeq" id="WP_013603453.1">
    <property type="nucleotide sequence ID" value="NC_015151.1"/>
</dbReference>
<dbReference type="EMBL" id="CP002529">
    <property type="protein sequence ID" value="ADY00289.1"/>
    <property type="molecule type" value="Genomic_DNA"/>
</dbReference>
<dbReference type="CDD" id="cd03801">
    <property type="entry name" value="GT4_PimA-like"/>
    <property type="match status" value="1"/>
</dbReference>
<reference evidence="3 4" key="1">
    <citation type="journal article" date="2011" name="J. Bacteriol.">
        <title>Complete genome sequence of 'Vulcanisaeta moutnovskia' strain 768-28, a novel member of the hyperthermophilic crenarchaeal genus vulcanisaeta.</title>
        <authorList>
            <person name="Gumerov V.M."/>
            <person name="Mardanov A.V."/>
            <person name="Beletsky A.V."/>
            <person name="Prokofeva M.I."/>
            <person name="Bonch-Osmolovskaya E.A."/>
            <person name="Ravin N.V."/>
            <person name="Skryabin K.G."/>
        </authorList>
    </citation>
    <scope>NUCLEOTIDE SEQUENCE [LARGE SCALE GENOMIC DNA]</scope>
    <source>
        <strain evidence="3 4">768-28</strain>
    </source>
</reference>
<dbReference type="Pfam" id="PF00534">
    <property type="entry name" value="Glycos_transf_1"/>
    <property type="match status" value="1"/>
</dbReference>
<feature type="domain" description="Glycosyl transferase family 1" evidence="1">
    <location>
        <begin position="180"/>
        <end position="331"/>
    </location>
</feature>
<proteinExistence type="predicted"/>
<dbReference type="OrthoDB" id="132546at2157"/>
<dbReference type="InterPro" id="IPR028098">
    <property type="entry name" value="Glyco_trans_4-like_N"/>
</dbReference>
<dbReference type="Proteomes" id="UP000007485">
    <property type="component" value="Chromosome"/>
</dbReference>
<keyword evidence="3" id="KW-0808">Transferase</keyword>
<sequence length="356" mass="41264">MRVCILEEFTRLGGGQVYAMQLAKALTELGHSVEFVVTSDVKVDPGYPIRHVETSFKASYDPHSLLIDYLNFRKLRRLIGKYVEDCDIVINNHPNFIPYSKGPIVLHGLSFIDFIIDEWGNVKNDLLFWVLSRIYKMYDGSFMIYNSRYTMNLAKKLLPRMGIEPNNEYVLSPHYTISTEEIPQKEDYVLTVGRLEWNKGFRELISIAPRIRRRIIIIGRTDTRESKEVIRRLKAISNIDVVPDADEKTKEEYYKHASIYLHLKPNEHFGISVLDAIATATIPIVPRTGGPWIDIAEEGKYGLGYSKIEEIPELIDKAEQLISRERIHKNRERYSPTNFRARLNALISVIEKEYVK</sequence>
<evidence type="ECO:0000259" key="2">
    <source>
        <dbReference type="Pfam" id="PF13439"/>
    </source>
</evidence>
<dbReference type="SUPFAM" id="SSF53756">
    <property type="entry name" value="UDP-Glycosyltransferase/glycogen phosphorylase"/>
    <property type="match status" value="1"/>
</dbReference>
<dbReference type="InterPro" id="IPR001296">
    <property type="entry name" value="Glyco_trans_1"/>
</dbReference>
<dbReference type="eggNOG" id="arCOG01403">
    <property type="taxonomic scope" value="Archaea"/>
</dbReference>
<name>F0QSD8_VULM7</name>